<dbReference type="InterPro" id="IPR002201">
    <property type="entry name" value="Glyco_trans_9"/>
</dbReference>
<keyword evidence="4" id="KW-1185">Reference proteome</keyword>
<dbReference type="Gene3D" id="3.40.50.2000">
    <property type="entry name" value="Glycogen Phosphorylase B"/>
    <property type="match status" value="2"/>
</dbReference>
<dbReference type="CDD" id="cd03789">
    <property type="entry name" value="GT9_LPS_heptosyltransferase"/>
    <property type="match status" value="1"/>
</dbReference>
<dbReference type="AlphaFoldDB" id="A0A502H1I6"/>
<dbReference type="GO" id="GO:0009244">
    <property type="term" value="P:lipopolysaccharide core region biosynthetic process"/>
    <property type="evidence" value="ECO:0007669"/>
    <property type="project" value="TreeGrafter"/>
</dbReference>
<dbReference type="SUPFAM" id="SSF53756">
    <property type="entry name" value="UDP-Glycosyltransferase/glycogen phosphorylase"/>
    <property type="match status" value="1"/>
</dbReference>
<evidence type="ECO:0000313" key="3">
    <source>
        <dbReference type="EMBL" id="TPG67240.1"/>
    </source>
</evidence>
<sequence length="409" mass="43731">MFSYLIGRFRQFRRQRRQGGQVAALSQADAAALAAQAPPDPARVLVVRNDSIGDYLLYRPWLRAMSAAVRGRGQRLTLVANALWAPLARAWDADLFDELVVVDFGRFTKDLAYRAATVGALGTTGFGEAIYPLHVREPAVENFLRFLGAPVRVAGQSGQQGPWAELLNAGYTRLLPSTPAVLFEYDRNREFFENWQRGATETDAPLALVPGATAAAVPLCLPAAVHQAAAAEAALGPYLVLFPGASARQKRWPTGHFAQLARGLRQHFGPRYRLIIAGSAADDAHAQRIIKAAGPGVSLENRCGQTALPGLAALVAGAQLLISNDTVTAHLAAQAGVPLLVLLMGENYGKFFPYPAPLLGAPCCCLFPPSQEARFAQGDFSTPARDPQIDQIAPARALAAAIELLPAAE</sequence>
<dbReference type="PANTHER" id="PTHR30160:SF1">
    <property type="entry name" value="LIPOPOLYSACCHARIDE 1,2-N-ACETYLGLUCOSAMINETRANSFERASE-RELATED"/>
    <property type="match status" value="1"/>
</dbReference>
<dbReference type="EMBL" id="RCYZ01000002">
    <property type="protein sequence ID" value="TPG67240.1"/>
    <property type="molecule type" value="Genomic_DNA"/>
</dbReference>
<keyword evidence="2 3" id="KW-0808">Transferase</keyword>
<proteinExistence type="predicted"/>
<dbReference type="GO" id="GO:0008713">
    <property type="term" value="F:ADP-heptose-lipopolysaccharide heptosyltransferase activity"/>
    <property type="evidence" value="ECO:0007669"/>
    <property type="project" value="TreeGrafter"/>
</dbReference>
<dbReference type="RefSeq" id="WP_140465548.1">
    <property type="nucleotide sequence ID" value="NZ_RCYZ01000002.1"/>
</dbReference>
<name>A0A502H1I6_9BACT</name>
<protein>
    <submittedName>
        <fullName evidence="3">Lipopolysaccharide heptosyltransferase family protein</fullName>
    </submittedName>
</protein>
<reference evidence="3 4" key="1">
    <citation type="journal article" date="2019" name="Environ. Microbiol.">
        <title>Species interactions and distinct microbial communities in high Arctic permafrost affected cryosols are associated with the CH4 and CO2 gas fluxes.</title>
        <authorList>
            <person name="Altshuler I."/>
            <person name="Hamel J."/>
            <person name="Turney S."/>
            <person name="Magnuson E."/>
            <person name="Levesque R."/>
            <person name="Greer C."/>
            <person name="Whyte L.G."/>
        </authorList>
    </citation>
    <scope>NUCLEOTIDE SEQUENCE [LARGE SCALE GENOMIC DNA]</scope>
    <source>
        <strain evidence="3 4">S9.2P</strain>
    </source>
</reference>
<evidence type="ECO:0000256" key="1">
    <source>
        <dbReference type="ARBA" id="ARBA00022676"/>
    </source>
</evidence>
<dbReference type="Pfam" id="PF01075">
    <property type="entry name" value="Glyco_transf_9"/>
    <property type="match status" value="1"/>
</dbReference>
<dbReference type="Proteomes" id="UP000317646">
    <property type="component" value="Unassembled WGS sequence"/>
</dbReference>
<dbReference type="GO" id="GO:0005829">
    <property type="term" value="C:cytosol"/>
    <property type="evidence" value="ECO:0007669"/>
    <property type="project" value="TreeGrafter"/>
</dbReference>
<dbReference type="PANTHER" id="PTHR30160">
    <property type="entry name" value="TETRAACYLDISACCHARIDE 4'-KINASE-RELATED"/>
    <property type="match status" value="1"/>
</dbReference>
<accession>A0A502H1I6</accession>
<evidence type="ECO:0000256" key="2">
    <source>
        <dbReference type="ARBA" id="ARBA00022679"/>
    </source>
</evidence>
<dbReference type="InterPro" id="IPR051199">
    <property type="entry name" value="LPS_LOS_Heptosyltrfase"/>
</dbReference>
<organism evidence="3 4">
    <name type="scientific">Hymenobacter nivis</name>
    <dbReference type="NCBI Taxonomy" id="1850093"/>
    <lineage>
        <taxon>Bacteria</taxon>
        <taxon>Pseudomonadati</taxon>
        <taxon>Bacteroidota</taxon>
        <taxon>Cytophagia</taxon>
        <taxon>Cytophagales</taxon>
        <taxon>Hymenobacteraceae</taxon>
        <taxon>Hymenobacter</taxon>
    </lineage>
</organism>
<dbReference type="OrthoDB" id="9797795at2"/>
<keyword evidence="1" id="KW-0328">Glycosyltransferase</keyword>
<gene>
    <name evidence="3" type="ORF">EAH73_05790</name>
</gene>
<evidence type="ECO:0000313" key="4">
    <source>
        <dbReference type="Proteomes" id="UP000317646"/>
    </source>
</evidence>
<comment type="caution">
    <text evidence="3">The sequence shown here is derived from an EMBL/GenBank/DDBJ whole genome shotgun (WGS) entry which is preliminary data.</text>
</comment>